<dbReference type="GO" id="GO:0003743">
    <property type="term" value="F:translation initiation factor activity"/>
    <property type="evidence" value="ECO:0007669"/>
    <property type="project" value="InterPro"/>
</dbReference>
<dbReference type="EMBL" id="JROU02001635">
    <property type="protein sequence ID" value="OEH75779.1"/>
    <property type="molecule type" value="Genomic_DNA"/>
</dbReference>
<feature type="compositionally biased region" description="Basic and acidic residues" evidence="1">
    <location>
        <begin position="321"/>
        <end position="332"/>
    </location>
</feature>
<evidence type="ECO:0000313" key="3">
    <source>
        <dbReference type="Proteomes" id="UP000095192"/>
    </source>
</evidence>
<proteinExistence type="predicted"/>
<feature type="compositionally biased region" description="Low complexity" evidence="1">
    <location>
        <begin position="235"/>
        <end position="252"/>
    </location>
</feature>
<dbReference type="InterPro" id="IPR023398">
    <property type="entry name" value="TIF_eIF4e-like"/>
</dbReference>
<organism evidence="2 3">
    <name type="scientific">Cyclospora cayetanensis</name>
    <dbReference type="NCBI Taxonomy" id="88456"/>
    <lineage>
        <taxon>Eukaryota</taxon>
        <taxon>Sar</taxon>
        <taxon>Alveolata</taxon>
        <taxon>Apicomplexa</taxon>
        <taxon>Conoidasida</taxon>
        <taxon>Coccidia</taxon>
        <taxon>Eucoccidiorida</taxon>
        <taxon>Eimeriorina</taxon>
        <taxon>Eimeriidae</taxon>
        <taxon>Cyclospora</taxon>
    </lineage>
</organism>
<dbReference type="GO" id="GO:0003723">
    <property type="term" value="F:RNA binding"/>
    <property type="evidence" value="ECO:0007669"/>
    <property type="project" value="InterPro"/>
</dbReference>
<dbReference type="Gene3D" id="3.30.760.10">
    <property type="entry name" value="RNA Cap, Translation Initiation Factor Eif4e"/>
    <property type="match status" value="1"/>
</dbReference>
<dbReference type="InterPro" id="IPR001040">
    <property type="entry name" value="TIF_eIF_4E"/>
</dbReference>
<reference evidence="2 3" key="1">
    <citation type="journal article" date="2016" name="BMC Genomics">
        <title>Comparative genomics reveals Cyclospora cayetanensis possesses coccidia-like metabolism and invasion components but unique surface antigens.</title>
        <authorList>
            <person name="Liu S."/>
            <person name="Wang L."/>
            <person name="Zheng H."/>
            <person name="Xu Z."/>
            <person name="Roellig D.M."/>
            <person name="Li N."/>
            <person name="Frace M.A."/>
            <person name="Tang K."/>
            <person name="Arrowood M.J."/>
            <person name="Moss D.M."/>
            <person name="Zhang L."/>
            <person name="Feng Y."/>
            <person name="Xiao L."/>
        </authorList>
    </citation>
    <scope>NUCLEOTIDE SEQUENCE [LARGE SCALE GENOMIC DNA]</scope>
    <source>
        <strain evidence="2 3">CHN_HEN01</strain>
    </source>
</reference>
<name>A0A1D3CX61_9EIME</name>
<accession>A0A1D3CX61</accession>
<evidence type="ECO:0000256" key="1">
    <source>
        <dbReference type="SAM" id="MobiDB-lite"/>
    </source>
</evidence>
<dbReference type="Pfam" id="PF01652">
    <property type="entry name" value="IF4E"/>
    <property type="match status" value="1"/>
</dbReference>
<dbReference type="VEuPathDB" id="ToxoDB:LOC34624001"/>
<feature type="region of interest" description="Disordered" evidence="1">
    <location>
        <begin position="224"/>
        <end position="254"/>
    </location>
</feature>
<evidence type="ECO:0000313" key="2">
    <source>
        <dbReference type="EMBL" id="OEH75779.1"/>
    </source>
</evidence>
<dbReference type="SUPFAM" id="SSF55418">
    <property type="entry name" value="eIF4e-like"/>
    <property type="match status" value="1"/>
</dbReference>
<dbReference type="VEuPathDB" id="ToxoDB:cyc_08226"/>
<dbReference type="InParanoid" id="A0A1D3CX61"/>
<dbReference type="AlphaFoldDB" id="A0A1D3CX61"/>
<feature type="region of interest" description="Disordered" evidence="1">
    <location>
        <begin position="462"/>
        <end position="492"/>
    </location>
</feature>
<protein>
    <submittedName>
        <fullName evidence="2">Uncharacterized protein</fullName>
    </submittedName>
</protein>
<feature type="compositionally biased region" description="Low complexity" evidence="1">
    <location>
        <begin position="465"/>
        <end position="490"/>
    </location>
</feature>
<comment type="caution">
    <text evidence="2">The sequence shown here is derived from an EMBL/GenBank/DDBJ whole genome shotgun (WGS) entry which is preliminary data.</text>
</comment>
<sequence length="692" mass="73644">MESEAQQLHLDVIRSKAPPHASSVLLFMRAWHDPIGSEASVASRGNGGNSKGRLQEEYERGLVQIGRAASMRGLLQLWGLLSHRALGPPVNVAVCVGGCSPLWEDPVNRRGGHFAVRNIAGRTQAVELFKLLLRSLDQQQPQRGRRPVGALLSTLTGVVLCLRTNDRGHKVEVWVGSTNPHTLRQQEAQLRELLNSGTSVSHRLDMGFLSHEVCLCKNQRKADAGTRASPDGLPSTSGSVSTDTGSSHCSSSREGFCDKTNDTVINLSDNTGLTHPSYKSVILMGSSSGDQLQSCSARAPSGACEPLTCADGASSVANQVEEGRRTEAENTKDGNAAQGKRLGRQKQQRRPCEMEPRTGGLFPEQRLLQHLYAFDARELPDYFSMQQAAYQGRVAMYESYAACASAAITSEYAAATVQQQQQGECTTWDFPPLKSSVGTRVHGQKQHHRQFQLDQPCASGYETRSSSSSTTCSTSSTICSTSSTTCSNSSAPAVEGTVAQKRTKQFAFNPNAPGFVMPTRPTTSIPLASGKNTAAEARRDCTAATPAELSEPLLQPEGVAVASSSPLATLPTGEDGVRLPVPAAASEEPGSVSGASAAAVAAQCMGSLFDADFVDPRDPSSLLLITLMLTPALDDASPLHVPLLPLSLLEGEGSSAAAENPEAQCVETDSRLSLTLDYEELTQTLSLDIVQN</sequence>
<gene>
    <name evidence="2" type="ORF">cyc_08226</name>
</gene>
<keyword evidence="3" id="KW-1185">Reference proteome</keyword>
<feature type="region of interest" description="Disordered" evidence="1">
    <location>
        <begin position="320"/>
        <end position="359"/>
    </location>
</feature>
<dbReference type="Proteomes" id="UP000095192">
    <property type="component" value="Unassembled WGS sequence"/>
</dbReference>